<dbReference type="InterPro" id="IPR001304">
    <property type="entry name" value="C-type_lectin-like"/>
</dbReference>
<dbReference type="PROSITE" id="PS50041">
    <property type="entry name" value="C_TYPE_LECTIN_2"/>
    <property type="match status" value="1"/>
</dbReference>
<sequence>MLSLPSGVTRDIKMGEYYKLFILVLTVICISHRTCVAQIFPGQTPLQIPGQIFPGQVIPGQDQVERQQDFFLIDDSGTTDEAGMGSGSALQTALQLFPLALLTLAVPMMEMTRTTTATIGTTVATTTVPTTQTTTQTTPCVPTSCPDGYMLLNDQTASLNCYLFSGLAKGKWYYAKRQCTMKGAYLWRPNSEAEANAVKNKFEFGTDEIWTGASSPSHDDKFVFDVENVDLSILSPPFGEFNNFENDDCVEISLNVMNVWEWDDKECLENYRYVCEFPREDQIFQHKQLEMTEAIGVDRVMNTVDSNDKDSMCEVMELSQSTASTISDASEWQLDMASSQSTCSTVQLNSPMRKRMALNSFLEEVGISPVKKVLSVDWMSASNRTNPDYERKAKQIMEQVLSILTPGQENQLEIFLSDQDTTKNNDLLKSVSAAYTTMTSWGVQRQLLSLLVKDYSFVEIQKGIPNLSRYKYTSAKKHAELNGVGMPVTES</sequence>
<accession>A0A8B6CA93</accession>
<dbReference type="InterPro" id="IPR018378">
    <property type="entry name" value="C-type_lectin_CS"/>
</dbReference>
<evidence type="ECO:0000313" key="3">
    <source>
        <dbReference type="EMBL" id="VDI01810.1"/>
    </source>
</evidence>
<dbReference type="InterPro" id="IPR050111">
    <property type="entry name" value="C-type_lectin/snaclec_domain"/>
</dbReference>
<dbReference type="InterPro" id="IPR016187">
    <property type="entry name" value="CTDL_fold"/>
</dbReference>
<keyword evidence="1" id="KW-1015">Disulfide bond</keyword>
<dbReference type="Gene3D" id="3.10.100.10">
    <property type="entry name" value="Mannose-Binding Protein A, subunit A"/>
    <property type="match status" value="1"/>
</dbReference>
<dbReference type="SUPFAM" id="SSF56436">
    <property type="entry name" value="C-type lectin-like"/>
    <property type="match status" value="1"/>
</dbReference>
<reference evidence="3" key="1">
    <citation type="submission" date="2018-11" db="EMBL/GenBank/DDBJ databases">
        <authorList>
            <person name="Alioto T."/>
            <person name="Alioto T."/>
        </authorList>
    </citation>
    <scope>NUCLEOTIDE SEQUENCE</scope>
</reference>
<evidence type="ECO:0000256" key="1">
    <source>
        <dbReference type="ARBA" id="ARBA00023157"/>
    </source>
</evidence>
<dbReference type="AlphaFoldDB" id="A0A8B6CA93"/>
<keyword evidence="4" id="KW-1185">Reference proteome</keyword>
<comment type="caution">
    <text evidence="3">The sequence shown here is derived from an EMBL/GenBank/DDBJ whole genome shotgun (WGS) entry which is preliminary data.</text>
</comment>
<dbReference type="PANTHER" id="PTHR22803">
    <property type="entry name" value="MANNOSE, PHOSPHOLIPASE, LECTIN RECEPTOR RELATED"/>
    <property type="match status" value="1"/>
</dbReference>
<feature type="domain" description="C-type lectin" evidence="2">
    <location>
        <begin position="157"/>
        <end position="276"/>
    </location>
</feature>
<dbReference type="CDD" id="cd00037">
    <property type="entry name" value="CLECT"/>
    <property type="match status" value="1"/>
</dbReference>
<name>A0A8B6CA93_MYTGA</name>
<dbReference type="Pfam" id="PF00059">
    <property type="entry name" value="Lectin_C"/>
    <property type="match status" value="1"/>
</dbReference>
<dbReference type="PROSITE" id="PS00615">
    <property type="entry name" value="C_TYPE_LECTIN_1"/>
    <property type="match status" value="1"/>
</dbReference>
<organism evidence="3 4">
    <name type="scientific">Mytilus galloprovincialis</name>
    <name type="common">Mediterranean mussel</name>
    <dbReference type="NCBI Taxonomy" id="29158"/>
    <lineage>
        <taxon>Eukaryota</taxon>
        <taxon>Metazoa</taxon>
        <taxon>Spiralia</taxon>
        <taxon>Lophotrochozoa</taxon>
        <taxon>Mollusca</taxon>
        <taxon>Bivalvia</taxon>
        <taxon>Autobranchia</taxon>
        <taxon>Pteriomorphia</taxon>
        <taxon>Mytilida</taxon>
        <taxon>Mytiloidea</taxon>
        <taxon>Mytilidae</taxon>
        <taxon>Mytilinae</taxon>
        <taxon>Mytilus</taxon>
    </lineage>
</organism>
<proteinExistence type="predicted"/>
<protein>
    <recommendedName>
        <fullName evidence="2">C-type lectin domain-containing protein</fullName>
    </recommendedName>
</protein>
<dbReference type="InterPro" id="IPR016186">
    <property type="entry name" value="C-type_lectin-like/link_sf"/>
</dbReference>
<dbReference type="SMART" id="SM00034">
    <property type="entry name" value="CLECT"/>
    <property type="match status" value="1"/>
</dbReference>
<dbReference type="EMBL" id="UYJE01001394">
    <property type="protein sequence ID" value="VDI01810.1"/>
    <property type="molecule type" value="Genomic_DNA"/>
</dbReference>
<evidence type="ECO:0000259" key="2">
    <source>
        <dbReference type="PROSITE" id="PS50041"/>
    </source>
</evidence>
<gene>
    <name evidence="3" type="ORF">MGAL_10B044460</name>
</gene>
<dbReference type="Proteomes" id="UP000596742">
    <property type="component" value="Unassembled WGS sequence"/>
</dbReference>
<evidence type="ECO:0000313" key="4">
    <source>
        <dbReference type="Proteomes" id="UP000596742"/>
    </source>
</evidence>
<dbReference type="OrthoDB" id="6110379at2759"/>